<reference evidence="2 3" key="1">
    <citation type="submission" date="2024-04" db="EMBL/GenBank/DDBJ databases">
        <authorList>
            <consortium name="Genoscope - CEA"/>
            <person name="William W."/>
        </authorList>
    </citation>
    <scope>NUCLEOTIDE SEQUENCE [LARGE SCALE GENOMIC DNA]</scope>
</reference>
<organism evidence="2 3">
    <name type="scientific">Lymnaea stagnalis</name>
    <name type="common">Great pond snail</name>
    <name type="synonym">Helix stagnalis</name>
    <dbReference type="NCBI Taxonomy" id="6523"/>
    <lineage>
        <taxon>Eukaryota</taxon>
        <taxon>Metazoa</taxon>
        <taxon>Spiralia</taxon>
        <taxon>Lophotrochozoa</taxon>
        <taxon>Mollusca</taxon>
        <taxon>Gastropoda</taxon>
        <taxon>Heterobranchia</taxon>
        <taxon>Euthyneura</taxon>
        <taxon>Panpulmonata</taxon>
        <taxon>Hygrophila</taxon>
        <taxon>Lymnaeoidea</taxon>
        <taxon>Lymnaeidae</taxon>
        <taxon>Lymnaea</taxon>
    </lineage>
</organism>
<feature type="transmembrane region" description="Helical" evidence="1">
    <location>
        <begin position="20"/>
        <end position="38"/>
    </location>
</feature>
<feature type="transmembrane region" description="Helical" evidence="1">
    <location>
        <begin position="282"/>
        <end position="305"/>
    </location>
</feature>
<dbReference type="Gene3D" id="1.20.1070.10">
    <property type="entry name" value="Rhodopsin 7-helix transmembrane proteins"/>
    <property type="match status" value="1"/>
</dbReference>
<evidence type="ECO:0000313" key="3">
    <source>
        <dbReference type="Proteomes" id="UP001497497"/>
    </source>
</evidence>
<comment type="caution">
    <text evidence="2">The sequence shown here is derived from an EMBL/GenBank/DDBJ whole genome shotgun (WGS) entry which is preliminary data.</text>
</comment>
<keyword evidence="1" id="KW-0472">Membrane</keyword>
<evidence type="ECO:0008006" key="4">
    <source>
        <dbReference type="Google" id="ProtNLM"/>
    </source>
</evidence>
<evidence type="ECO:0000313" key="2">
    <source>
        <dbReference type="EMBL" id="CAL1546466.1"/>
    </source>
</evidence>
<accession>A0AAV2IHG6</accession>
<dbReference type="Proteomes" id="UP001497497">
    <property type="component" value="Unassembled WGS sequence"/>
</dbReference>
<feature type="transmembrane region" description="Helical" evidence="1">
    <location>
        <begin position="91"/>
        <end position="113"/>
    </location>
</feature>
<gene>
    <name evidence="2" type="ORF">GSLYS_00019843001</name>
</gene>
<proteinExistence type="predicted"/>
<keyword evidence="1" id="KW-0812">Transmembrane</keyword>
<name>A0AAV2IHG6_LYMST</name>
<dbReference type="EMBL" id="CAXITT010000812">
    <property type="protein sequence ID" value="CAL1546466.1"/>
    <property type="molecule type" value="Genomic_DNA"/>
</dbReference>
<dbReference type="SUPFAM" id="SSF81321">
    <property type="entry name" value="Family A G protein-coupled receptor-like"/>
    <property type="match status" value="1"/>
</dbReference>
<feature type="transmembrane region" description="Helical" evidence="1">
    <location>
        <begin position="125"/>
        <end position="147"/>
    </location>
</feature>
<keyword evidence="3" id="KW-1185">Reference proteome</keyword>
<protein>
    <recommendedName>
        <fullName evidence="4">G-protein coupled receptors family 1 profile domain-containing protein</fullName>
    </recommendedName>
</protein>
<dbReference type="AlphaFoldDB" id="A0AAV2IHG6"/>
<evidence type="ECO:0000256" key="1">
    <source>
        <dbReference type="SAM" id="Phobius"/>
    </source>
</evidence>
<keyword evidence="1" id="KW-1133">Transmembrane helix</keyword>
<feature type="transmembrane region" description="Helical" evidence="1">
    <location>
        <begin position="50"/>
        <end position="71"/>
    </location>
</feature>
<sequence length="346" mass="38131">MYSLEYDPYALNKAMKALNIIFIILILLANGLLIFKNVRKGDFMYKPKTLTILSLAIGDVLLALFPVVVQTNMLFNIYAGRQCTVIMPADVYMYYLITFVYGCGLVVLGWEILSRQKNPGLRSMSQALIASSVPWFLGMIIILPLGFANVDWVTCVGPSLAQVRATYIIAVLLPAIGTVVSSGFVKSGVLSRVLHTQTGSNSSPPNQFSNPQINAPPAYSAHGSYPNYQPQHGYTLPPPLVLQTQPGYANVGYQQDRFGNYPTPTMAPVVALSNANLEKTRLLVISVVFLLLVTPYAIYVLACVINDDDLDRLGKLVYIVLGNLFFYLMLLRPVVTPLLMLGYSDM</sequence>
<feature type="transmembrane region" description="Helical" evidence="1">
    <location>
        <begin position="167"/>
        <end position="185"/>
    </location>
</feature>
<feature type="transmembrane region" description="Helical" evidence="1">
    <location>
        <begin position="317"/>
        <end position="341"/>
    </location>
</feature>